<evidence type="ECO:0000313" key="4">
    <source>
        <dbReference type="Proteomes" id="UP000048926"/>
    </source>
</evidence>
<feature type="transmembrane region" description="Helical" evidence="1">
    <location>
        <begin position="21"/>
        <end position="41"/>
    </location>
</feature>
<evidence type="ECO:0000256" key="1">
    <source>
        <dbReference type="SAM" id="Phobius"/>
    </source>
</evidence>
<keyword evidence="1" id="KW-0472">Membrane</keyword>
<dbReference type="EMBL" id="CXST01000003">
    <property type="protein sequence ID" value="CTQ46422.1"/>
    <property type="molecule type" value="Genomic_DNA"/>
</dbReference>
<dbReference type="InterPro" id="IPR028087">
    <property type="entry name" value="Tad_N"/>
</dbReference>
<keyword evidence="4" id="KW-1185">Reference proteome</keyword>
<organism evidence="3 4">
    <name type="scientific">Roseibium aggregatum</name>
    <dbReference type="NCBI Taxonomy" id="187304"/>
    <lineage>
        <taxon>Bacteria</taxon>
        <taxon>Pseudomonadati</taxon>
        <taxon>Pseudomonadota</taxon>
        <taxon>Alphaproteobacteria</taxon>
        <taxon>Hyphomicrobiales</taxon>
        <taxon>Stappiaceae</taxon>
        <taxon>Roseibium</taxon>
    </lineage>
</organism>
<dbReference type="AlphaFoldDB" id="A0A0M6Y8M1"/>
<dbReference type="STRING" id="187304.B0E33_12475"/>
<accession>A0A0M6Y8M1</accession>
<name>A0A0M6Y8M1_9HYPH</name>
<reference evidence="4" key="1">
    <citation type="submission" date="2015-07" db="EMBL/GenBank/DDBJ databases">
        <authorList>
            <person name="Rodrigo-Torres Lidia"/>
            <person name="Arahal R.David."/>
        </authorList>
    </citation>
    <scope>NUCLEOTIDE SEQUENCE [LARGE SCALE GENOMIC DNA]</scope>
    <source>
        <strain evidence="4">CECT 4801</strain>
    </source>
</reference>
<dbReference type="Gene3D" id="3.40.50.410">
    <property type="entry name" value="von Willebrand factor, type A domain"/>
    <property type="match status" value="1"/>
</dbReference>
<dbReference type="Proteomes" id="UP000048926">
    <property type="component" value="Unassembled WGS sequence"/>
</dbReference>
<evidence type="ECO:0000313" key="3">
    <source>
        <dbReference type="EMBL" id="CTQ46422.1"/>
    </source>
</evidence>
<proteinExistence type="predicted"/>
<feature type="domain" description="VWFA" evidence="2">
    <location>
        <begin position="158"/>
        <end position="460"/>
    </location>
</feature>
<gene>
    <name evidence="3" type="ORF">LAL4801_04881</name>
</gene>
<dbReference type="PROSITE" id="PS50234">
    <property type="entry name" value="VWFA"/>
    <property type="match status" value="1"/>
</dbReference>
<dbReference type="Pfam" id="PF13400">
    <property type="entry name" value="Tad"/>
    <property type="match status" value="1"/>
</dbReference>
<evidence type="ECO:0000259" key="2">
    <source>
        <dbReference type="PROSITE" id="PS50234"/>
    </source>
</evidence>
<dbReference type="InterPro" id="IPR036465">
    <property type="entry name" value="vWFA_dom_sf"/>
</dbReference>
<protein>
    <submittedName>
        <fullName evidence="3">Flp pilus assembly protein TadG</fullName>
    </submittedName>
</protein>
<sequence length="467" mass="50626">MSLLFWNFKINRRFLTQREGAVLPIFALMVIFLIVVMGAAVDVSRTVNAREKLSYAIDAAALSVAADLSTSLMTDEQIKQALTDSFKSNLDGAEFLTEAIKNLTFVVDAENGTIKVSSTASLQNYFIDFGGYMMKNLGPETFAFGTSSQVSYSKFNVELALVVDVTGSMSSSDMNTLRDASTAVVNILLPEDVEEDDAKVRISLVPYSQGVNLGTYAKKVKGGDFYSVSGNCVTERQDYSTYEVMLTDDPYNYYKKSSPPPAQTFFGGGSSSCSSTSKLVPLTKSRSTLLPAISALNNTGGTAGQTGVAWGWYSLSPNYANVWPADSAPAAYSDGDTLKFAIIMTDGDNNRYYQYIAQEEQCGWVKKNGKSTWQCSTVAVNAWRETGESESYNNTSSVRSRDICAAMKAANIQVFGVYFGTSNTSAGAKNMQSCASQGNYYQAASSDELIGAFANIARKIQSIYLSK</sequence>
<keyword evidence="1" id="KW-0812">Transmembrane</keyword>
<dbReference type="InterPro" id="IPR002035">
    <property type="entry name" value="VWF_A"/>
</dbReference>
<keyword evidence="1" id="KW-1133">Transmembrane helix</keyword>
<dbReference type="SUPFAM" id="SSF53300">
    <property type="entry name" value="vWA-like"/>
    <property type="match status" value="1"/>
</dbReference>
<dbReference type="OrthoDB" id="7522752at2"/>